<keyword evidence="1" id="KW-1133">Transmembrane helix</keyword>
<dbReference type="Proteomes" id="UP001596052">
    <property type="component" value="Unassembled WGS sequence"/>
</dbReference>
<organism evidence="2 3">
    <name type="scientific">Prosthecobacter fluviatilis</name>
    <dbReference type="NCBI Taxonomy" id="445931"/>
    <lineage>
        <taxon>Bacteria</taxon>
        <taxon>Pseudomonadati</taxon>
        <taxon>Verrucomicrobiota</taxon>
        <taxon>Verrucomicrobiia</taxon>
        <taxon>Verrucomicrobiales</taxon>
        <taxon>Verrucomicrobiaceae</taxon>
        <taxon>Prosthecobacter</taxon>
    </lineage>
</organism>
<feature type="transmembrane region" description="Helical" evidence="1">
    <location>
        <begin position="197"/>
        <end position="215"/>
    </location>
</feature>
<dbReference type="GO" id="GO:0016740">
    <property type="term" value="F:transferase activity"/>
    <property type="evidence" value="ECO:0007669"/>
    <property type="project" value="UniProtKB-KW"/>
</dbReference>
<dbReference type="EMBL" id="JBHSMQ010000008">
    <property type="protein sequence ID" value="MFC5457007.1"/>
    <property type="molecule type" value="Genomic_DNA"/>
</dbReference>
<dbReference type="RefSeq" id="WP_377169848.1">
    <property type="nucleotide sequence ID" value="NZ_JBHSMQ010000008.1"/>
</dbReference>
<proteinExistence type="predicted"/>
<dbReference type="InterPro" id="IPR043130">
    <property type="entry name" value="CDP-OH_PTrfase_TM_dom"/>
</dbReference>
<feature type="transmembrane region" description="Helical" evidence="1">
    <location>
        <begin position="133"/>
        <end position="153"/>
    </location>
</feature>
<accession>A0ABW0KWD3</accession>
<dbReference type="Gene3D" id="1.20.120.1760">
    <property type="match status" value="1"/>
</dbReference>
<sequence>MSVPEEHLASRRSLKSRDTRWAHALAGWLVRSGVSPNAISVLSVLFAGGAMACFMVAGDQSSTAGILGVWLGALACIQLRLLCNLMDGMVAVEGGKGSAVGAIFNDAPDRVADVLIMVGAGYSGAGDPGVVKLFHVIPMGWCCAVVSVWTAYIRVLGASLTGKHDFQGPMAKQHRMAVLCGGTLIELTQHLMGWERWGILTALSLIFFGGLWTCWQRLALLAQALRAGEKPSV</sequence>
<name>A0ABW0KWD3_9BACT</name>
<keyword evidence="3" id="KW-1185">Reference proteome</keyword>
<feature type="transmembrane region" description="Helical" evidence="1">
    <location>
        <begin position="64"/>
        <end position="82"/>
    </location>
</feature>
<protein>
    <submittedName>
        <fullName evidence="2">CDP-alcohol phosphatidyltransferase family protein</fullName>
        <ecNumber evidence="2">2.7.8.-</ecNumber>
    </submittedName>
</protein>
<reference evidence="3" key="1">
    <citation type="journal article" date="2019" name="Int. J. Syst. Evol. Microbiol.">
        <title>The Global Catalogue of Microorganisms (GCM) 10K type strain sequencing project: providing services to taxonomists for standard genome sequencing and annotation.</title>
        <authorList>
            <consortium name="The Broad Institute Genomics Platform"/>
            <consortium name="The Broad Institute Genome Sequencing Center for Infectious Disease"/>
            <person name="Wu L."/>
            <person name="Ma J."/>
        </authorList>
    </citation>
    <scope>NUCLEOTIDE SEQUENCE [LARGE SCALE GENOMIC DNA]</scope>
    <source>
        <strain evidence="3">CGMCC 4.1469</strain>
    </source>
</reference>
<keyword evidence="1" id="KW-0472">Membrane</keyword>
<feature type="transmembrane region" description="Helical" evidence="1">
    <location>
        <begin position="38"/>
        <end position="57"/>
    </location>
</feature>
<dbReference type="EC" id="2.7.8.-" evidence="2"/>
<evidence type="ECO:0000313" key="3">
    <source>
        <dbReference type="Proteomes" id="UP001596052"/>
    </source>
</evidence>
<keyword evidence="2" id="KW-0808">Transferase</keyword>
<evidence type="ECO:0000256" key="1">
    <source>
        <dbReference type="SAM" id="Phobius"/>
    </source>
</evidence>
<gene>
    <name evidence="2" type="ORF">ACFQDI_19225</name>
</gene>
<keyword evidence="1" id="KW-0812">Transmembrane</keyword>
<evidence type="ECO:0000313" key="2">
    <source>
        <dbReference type="EMBL" id="MFC5457007.1"/>
    </source>
</evidence>
<comment type="caution">
    <text evidence="2">The sequence shown here is derived from an EMBL/GenBank/DDBJ whole genome shotgun (WGS) entry which is preliminary data.</text>
</comment>